<evidence type="ECO:0000259" key="2">
    <source>
        <dbReference type="Pfam" id="PF03781"/>
    </source>
</evidence>
<gene>
    <name evidence="3" type="ordered locus">Mmc1_3116</name>
</gene>
<dbReference type="SUPFAM" id="SSF56436">
    <property type="entry name" value="C-type lectin-like"/>
    <property type="match status" value="1"/>
</dbReference>
<evidence type="ECO:0000313" key="4">
    <source>
        <dbReference type="Proteomes" id="UP000002586"/>
    </source>
</evidence>
<evidence type="ECO:0000256" key="1">
    <source>
        <dbReference type="SAM" id="Phobius"/>
    </source>
</evidence>
<dbReference type="InterPro" id="IPR042095">
    <property type="entry name" value="SUMF_sf"/>
</dbReference>
<evidence type="ECO:0000313" key="3">
    <source>
        <dbReference type="EMBL" id="ABK45606.1"/>
    </source>
</evidence>
<reference evidence="4" key="1">
    <citation type="journal article" date="2009" name="Appl. Environ. Microbiol.">
        <title>Complete genome sequence of the chemolithoautotrophic marine magnetotactic coccus strain MC-1.</title>
        <authorList>
            <person name="Schubbe S."/>
            <person name="Williams T.J."/>
            <person name="Xie G."/>
            <person name="Kiss H.E."/>
            <person name="Brettin T.S."/>
            <person name="Martinez D."/>
            <person name="Ross C.A."/>
            <person name="Schuler D."/>
            <person name="Cox B.L."/>
            <person name="Nealson K.H."/>
            <person name="Bazylinski D.A."/>
        </authorList>
    </citation>
    <scope>NUCLEOTIDE SEQUENCE [LARGE SCALE GENOMIC DNA]</scope>
    <source>
        <strain evidence="4">ATCC BAA-1437 / JCM 17883 / MC-1</strain>
    </source>
</reference>
<protein>
    <recommendedName>
        <fullName evidence="2">Sulfatase-modifying factor enzyme-like domain-containing protein</fullName>
    </recommendedName>
</protein>
<keyword evidence="1" id="KW-0812">Transmembrane</keyword>
<dbReference type="InterPro" id="IPR016187">
    <property type="entry name" value="CTDL_fold"/>
</dbReference>
<dbReference type="HOGENOM" id="CLU_849411_0_0_5"/>
<dbReference type="AlphaFoldDB" id="A0LCB3"/>
<dbReference type="Pfam" id="PF03781">
    <property type="entry name" value="FGE-sulfatase"/>
    <property type="match status" value="1"/>
</dbReference>
<accession>A0LCB3</accession>
<proteinExistence type="predicted"/>
<dbReference type="Proteomes" id="UP000002586">
    <property type="component" value="Chromosome"/>
</dbReference>
<sequence length="327" mass="36295">MLVKDQPKQGLSRTHPLLKHRVGQGGLRPAMARRIQKEHGPKESRWGGLRLLVGSILFIVAVAAGLTLLRQEPVAPLLSVFTDTPQHPPADPSPKAAAVVIKKGPVAHCGREQWLFKRNEMMVIPAGAHRITGVESNHEAVRVLRAQSLDSVHLEQEVWMMPQEISIQQFKNYVDYVQKIKDPALRQSKLDQIGLLWNRTDPKAKVKGVYAQGENQPVRGIAHDTATAYAQWAAESSGCRVRLPTREEWAASVMDRFNALAQVENPVQDEQRLESLLRGVREWSDSSCSMGYHLLGQDDWTGVQHLGGTVCMPASLSVAGFRLVVDP</sequence>
<name>A0LCB3_MAGMM</name>
<keyword evidence="1" id="KW-1133">Transmembrane helix</keyword>
<feature type="transmembrane region" description="Helical" evidence="1">
    <location>
        <begin position="49"/>
        <end position="69"/>
    </location>
</feature>
<feature type="domain" description="Sulfatase-modifying factor enzyme-like" evidence="2">
    <location>
        <begin position="119"/>
        <end position="256"/>
    </location>
</feature>
<dbReference type="InterPro" id="IPR005532">
    <property type="entry name" value="SUMF_dom"/>
</dbReference>
<dbReference type="eggNOG" id="COG1262">
    <property type="taxonomic scope" value="Bacteria"/>
</dbReference>
<keyword evidence="1" id="KW-0472">Membrane</keyword>
<dbReference type="KEGG" id="mgm:Mmc1_3116"/>
<dbReference type="Gene3D" id="3.90.1580.10">
    <property type="entry name" value="paralog of FGE (formylglycine-generating enzyme)"/>
    <property type="match status" value="1"/>
</dbReference>
<organism evidence="3 4">
    <name type="scientific">Magnetococcus marinus (strain ATCC BAA-1437 / JCM 17883 / MC-1)</name>
    <dbReference type="NCBI Taxonomy" id="156889"/>
    <lineage>
        <taxon>Bacteria</taxon>
        <taxon>Pseudomonadati</taxon>
        <taxon>Pseudomonadota</taxon>
        <taxon>Magnetococcia</taxon>
        <taxon>Magnetococcales</taxon>
        <taxon>Magnetococcaceae</taxon>
        <taxon>Magnetococcus</taxon>
    </lineage>
</organism>
<keyword evidence="4" id="KW-1185">Reference proteome</keyword>
<dbReference type="EMBL" id="CP000471">
    <property type="protein sequence ID" value="ABK45606.1"/>
    <property type="molecule type" value="Genomic_DNA"/>
</dbReference>
<reference evidence="3 4" key="2">
    <citation type="journal article" date="2012" name="Int. J. Syst. Evol. Microbiol.">
        <title>Magnetococcus marinus gen. nov., sp. nov., a marine, magnetotactic bacterium that represents a novel lineage (Magnetococcaceae fam. nov.; Magnetococcales ord. nov.) at the base of the Alphaproteobacteria.</title>
        <authorList>
            <person name="Bazylinski D.A."/>
            <person name="Williams T.J."/>
            <person name="Lefevre C.T."/>
            <person name="Berg R.J."/>
            <person name="Zhang C.L."/>
            <person name="Bowser S.S."/>
            <person name="Dean A.J."/>
            <person name="Beveridge T.J."/>
        </authorList>
    </citation>
    <scope>NUCLEOTIDE SEQUENCE [LARGE SCALE GENOMIC DNA]</scope>
    <source>
        <strain evidence="4">ATCC BAA-1437 / JCM 17883 / MC-1</strain>
    </source>
</reference>